<evidence type="ECO:0000313" key="8">
    <source>
        <dbReference type="Proteomes" id="UP000015241"/>
    </source>
</evidence>
<reference evidence="7 8" key="1">
    <citation type="journal article" date="2012" name="Science">
        <title>The Paleozoic origin of enzymatic lignin decomposition reconstructed from 31 fungal genomes.</title>
        <authorList>
            <person name="Floudas D."/>
            <person name="Binder M."/>
            <person name="Riley R."/>
            <person name="Barry K."/>
            <person name="Blanchette R.A."/>
            <person name="Henrissat B."/>
            <person name="Martinez A.T."/>
            <person name="Otillar R."/>
            <person name="Spatafora J.W."/>
            <person name="Yadav J.S."/>
            <person name="Aerts A."/>
            <person name="Benoit I."/>
            <person name="Boyd A."/>
            <person name="Carlson A."/>
            <person name="Copeland A."/>
            <person name="Coutinho P.M."/>
            <person name="de Vries R.P."/>
            <person name="Ferreira P."/>
            <person name="Findley K."/>
            <person name="Foster B."/>
            <person name="Gaskell J."/>
            <person name="Glotzer D."/>
            <person name="Gorecki P."/>
            <person name="Heitman J."/>
            <person name="Hesse C."/>
            <person name="Hori C."/>
            <person name="Igarashi K."/>
            <person name="Jurgens J.A."/>
            <person name="Kallen N."/>
            <person name="Kersten P."/>
            <person name="Kohler A."/>
            <person name="Kuees U."/>
            <person name="Kumar T.K.A."/>
            <person name="Kuo A."/>
            <person name="LaButti K."/>
            <person name="Larrondo L.F."/>
            <person name="Lindquist E."/>
            <person name="Ling A."/>
            <person name="Lombard V."/>
            <person name="Lucas S."/>
            <person name="Lundell T."/>
            <person name="Martin R."/>
            <person name="McLaughlin D.J."/>
            <person name="Morgenstern I."/>
            <person name="Morin E."/>
            <person name="Murat C."/>
            <person name="Nagy L.G."/>
            <person name="Nolan M."/>
            <person name="Ohm R.A."/>
            <person name="Patyshakuliyeva A."/>
            <person name="Rokas A."/>
            <person name="Ruiz-Duenas F.J."/>
            <person name="Sabat G."/>
            <person name="Salamov A."/>
            <person name="Samejima M."/>
            <person name="Schmutz J."/>
            <person name="Slot J.C."/>
            <person name="St John F."/>
            <person name="Stenlid J."/>
            <person name="Sun H."/>
            <person name="Sun S."/>
            <person name="Syed K."/>
            <person name="Tsang A."/>
            <person name="Wiebenga A."/>
            <person name="Young D."/>
            <person name="Pisabarro A."/>
            <person name="Eastwood D.C."/>
            <person name="Martin F."/>
            <person name="Cullen D."/>
            <person name="Grigoriev I.V."/>
            <person name="Hibbett D.S."/>
        </authorList>
    </citation>
    <scope>NUCLEOTIDE SEQUENCE</scope>
    <source>
        <strain evidence="8">FP-58527</strain>
    </source>
</reference>
<evidence type="ECO:0000313" key="7">
    <source>
        <dbReference type="EMBL" id="EPS94993.1"/>
    </source>
</evidence>
<evidence type="ECO:0000256" key="2">
    <source>
        <dbReference type="ARBA" id="ARBA00022737"/>
    </source>
</evidence>
<dbReference type="Proteomes" id="UP000015241">
    <property type="component" value="Unassembled WGS sequence"/>
</dbReference>
<comment type="function">
    <text evidence="3">Regulates mitochondrial small subunit maturation by controlling 15S rRNA 5'-end processing. Localizes to the 5' precursor of the 15S rRNA in a position that is subsequently occupied by mS47 in the mature yeast mtSSU. Uses structure and sequence-specific RNA recognition, binding to a single-stranded region of the precursor and specifically recognizing bases -6 to -1. The exchange of Ccm1 for mS47 is coupled to the irreversible removal of precursor rRNA that is accompanied by conformational changes of the mitoribosomal proteins uS5m and mS26. These conformational changes signal completion of 5'-end rRNA processing through protection of the mature 5'-end of the 15S rRNA and stabilization of mS47. The removal of the 5' precursor together with the dissociation of Ccm1 may be catalyzed by the 5'-3' exoribonuclease Pet127. Involved in the specific removal of group I introns in mitochondrial encoded transcripts.</text>
</comment>
<evidence type="ECO:0000256" key="1">
    <source>
        <dbReference type="ARBA" id="ARBA00006192"/>
    </source>
</evidence>
<dbReference type="eggNOG" id="KOG4197">
    <property type="taxonomic scope" value="Eukaryota"/>
</dbReference>
<feature type="repeat" description="PPR" evidence="5">
    <location>
        <begin position="524"/>
        <end position="558"/>
    </location>
</feature>
<dbReference type="PANTHER" id="PTHR47447">
    <property type="entry name" value="OS03G0856100 PROTEIN"/>
    <property type="match status" value="1"/>
</dbReference>
<feature type="region of interest" description="Disordered" evidence="6">
    <location>
        <begin position="99"/>
        <end position="162"/>
    </location>
</feature>
<dbReference type="OrthoDB" id="411857at2759"/>
<dbReference type="PROSITE" id="PS51375">
    <property type="entry name" value="PPR"/>
    <property type="match status" value="3"/>
</dbReference>
<feature type="repeat" description="PPR" evidence="5">
    <location>
        <begin position="1084"/>
        <end position="1119"/>
    </location>
</feature>
<dbReference type="NCBIfam" id="TIGR00756">
    <property type="entry name" value="PPR"/>
    <property type="match status" value="3"/>
</dbReference>
<dbReference type="Gene3D" id="1.25.40.10">
    <property type="entry name" value="Tetratricopeptide repeat domain"/>
    <property type="match status" value="4"/>
</dbReference>
<feature type="repeat" description="PPR" evidence="5">
    <location>
        <begin position="1049"/>
        <end position="1083"/>
    </location>
</feature>
<feature type="compositionally biased region" description="Low complexity" evidence="6">
    <location>
        <begin position="203"/>
        <end position="228"/>
    </location>
</feature>
<feature type="region of interest" description="Disordered" evidence="6">
    <location>
        <begin position="197"/>
        <end position="243"/>
    </location>
</feature>
<dbReference type="HOGENOM" id="CLU_002074_1_0_1"/>
<dbReference type="STRING" id="743788.S8DUT8"/>
<dbReference type="EMBL" id="KE504217">
    <property type="protein sequence ID" value="EPS94993.1"/>
    <property type="molecule type" value="Genomic_DNA"/>
</dbReference>
<proteinExistence type="inferred from homology"/>
<sequence>MLPKVANHLLHHTARAISVAQNQTGQTIRNVLQLQSSSSPSTASGNFGAWNGASSSHSNWNGRGTGSGGAKYHPGGRTYSGYTGAGRAVTQAETASFDDLSQSFGDDSDEPPLALRRSPRAKDAPIPSRSRTSLAVVRSVRAHASSHRPFGPQTALEASSGPGISTQATALLLHRLSSREVSARLHSTAASAETVSEYLDVESPPASSPSLQPSDATLSRAPSPASSLPTPPPEPEEKTPDHESAVFHALREAAEAKDITKVKELVKDFTSRPERFSAQLYNAALSALLTVRPPYQSLRSLIALYNDMIARSVAPNFRTYTTLIRAFTDRDLEIRQQVEQLERRIKRQTTFGGDTRNEERSITALRAEDNLRPALLLFQTASAIPYTTFPRAVHHKLLESCAFHKNVDAAVHVYAHLERSSGLAPSARTYELLMRVYIAVADWNAVKDVFDEFRNACESGRISSVIGGEDADRRLRYSRVLVWNSMIEAHVRSGQHAAALGLLEQMLDTKAGEAYDPAGIPPPSVTTFNRLIESFCESGEIDTALVWFNRLLLQDDGPRPPSDASTTPCRPDYNTWVTMIEALYSNGRIDDLLELMTSLEQFCTVDRINLHHDDVHAVLQAYFRYLSAHADLGHAKETMVLDSIATLISRYGALILTFRVDYGAKRPIEGSRSFDGRHEFGVALAHLLLGRGRRSDAIRFASLYIDYRGKEVSLVQEENPEKRFTRLRLLDDFVVAFGTRCRGDPSLSMQEIADVCELVGRVRKTTPPAFYFWCLHEYDNVRTATAEPPVLSFTAWQTLFRAAARVNSPVAIEDLMEDYARTGAPLTDVPGLIRAYMYRRLVDQKGETQAQEIMARYSRDFEEVLNIASQLAAATDNNAPLTSESTVDSVSVQVDHVQNAFVAQFVPIVRKGISPLAAYNRFDSGRTKGVYPRPETLAQLIVALGRERELEKVQDLYTAAQLVLKTYENEKDYQSHAWFMVEDHMIVALAHGGDVNAAHVHRVRIIEHGGVPSADAYGALVHNVKDTTDDAHNAVALFHEARDRGVTPNIFLYNTMISKLAKARKADDALSLFHEMKASGIRPSSVTYGAVIAACCRVGDVASAETLFAEMSSHPGFRPRVPPYNTMMQLYTTTRPDRARTLHYFDAMLSAGIQPSAHTYKLLLDAYGSIEPVDAVAMEQVFTQVTSGRKPLVQGTHWASLIHSIGCVQKDLDRALALFDSIADHPSTTLSGVRLPDAVVFESLIDVLAAHRRVDLIPHYVSQLHTLGIHMTAYIANLLIKAYASAGGIEHAREIFEGLADPPEGMAALHNHAPHDAMSGDHSQVPVDAPVYREPSTWEAMVRAELGHRNRDRAVALLERAQTRGFPPAVLHRMSGILLDDSVAPWGNHSE</sequence>
<comment type="similarity">
    <text evidence="1">Belongs to the CCM1 family.</text>
</comment>
<keyword evidence="8" id="KW-1185">Reference proteome</keyword>
<gene>
    <name evidence="7" type="ORF">FOMPIDRAFT_1033081</name>
</gene>
<evidence type="ECO:0000256" key="4">
    <source>
        <dbReference type="ARBA" id="ARBA00044511"/>
    </source>
</evidence>
<dbReference type="PANTHER" id="PTHR47447:SF17">
    <property type="entry name" value="OS12G0638900 PROTEIN"/>
    <property type="match status" value="1"/>
</dbReference>
<dbReference type="InterPro" id="IPR002885">
    <property type="entry name" value="PPR_rpt"/>
</dbReference>
<keyword evidence="2" id="KW-0677">Repeat</keyword>
<organism evidence="7 8">
    <name type="scientific">Fomitopsis schrenkii</name>
    <name type="common">Brown rot fungus</name>
    <dbReference type="NCBI Taxonomy" id="2126942"/>
    <lineage>
        <taxon>Eukaryota</taxon>
        <taxon>Fungi</taxon>
        <taxon>Dikarya</taxon>
        <taxon>Basidiomycota</taxon>
        <taxon>Agaricomycotina</taxon>
        <taxon>Agaricomycetes</taxon>
        <taxon>Polyporales</taxon>
        <taxon>Fomitopsis</taxon>
    </lineage>
</organism>
<evidence type="ECO:0000256" key="5">
    <source>
        <dbReference type="PROSITE-ProRule" id="PRU00708"/>
    </source>
</evidence>
<dbReference type="FunCoup" id="S8DUT8">
    <property type="interactions" value="161"/>
</dbReference>
<dbReference type="Pfam" id="PF13041">
    <property type="entry name" value="PPR_2"/>
    <property type="match status" value="1"/>
</dbReference>
<evidence type="ECO:0000256" key="6">
    <source>
        <dbReference type="SAM" id="MobiDB-lite"/>
    </source>
</evidence>
<dbReference type="InterPro" id="IPR011990">
    <property type="entry name" value="TPR-like_helical_dom_sf"/>
</dbReference>
<protein>
    <recommendedName>
        <fullName evidence="9">Pentacotripeptide-repeat region of PRORP domain-containing protein</fullName>
    </recommendedName>
</protein>
<evidence type="ECO:0000256" key="3">
    <source>
        <dbReference type="ARBA" id="ARBA00044493"/>
    </source>
</evidence>
<comment type="subunit">
    <text evidence="4">Binds to mitochondrial small subunit 15S rRNA.</text>
</comment>
<dbReference type="InParanoid" id="S8DUT8"/>
<name>S8DUT8_FOMSC</name>
<accession>S8DUT8</accession>
<dbReference type="Pfam" id="PF01535">
    <property type="entry name" value="PPR"/>
    <property type="match status" value="3"/>
</dbReference>
<evidence type="ECO:0008006" key="9">
    <source>
        <dbReference type="Google" id="ProtNLM"/>
    </source>
</evidence>